<keyword evidence="2" id="KW-0472">Membrane</keyword>
<evidence type="ECO:0000259" key="4">
    <source>
        <dbReference type="Pfam" id="PF25963"/>
    </source>
</evidence>
<evidence type="ECO:0000259" key="3">
    <source>
        <dbReference type="Pfam" id="PF25917"/>
    </source>
</evidence>
<dbReference type="Pfam" id="PF25963">
    <property type="entry name" value="Beta-barrel_AAEA"/>
    <property type="match status" value="1"/>
</dbReference>
<dbReference type="GO" id="GO:0055085">
    <property type="term" value="P:transmembrane transport"/>
    <property type="evidence" value="ECO:0007669"/>
    <property type="project" value="InterPro"/>
</dbReference>
<comment type="caution">
    <text evidence="5">The sequence shown here is derived from an EMBL/GenBank/DDBJ whole genome shotgun (WGS) entry which is preliminary data.</text>
</comment>
<sequence>MRQRGRYVNIEPNGSVRLRVAAMLESAGKGRDEASTVDAEIRQDSGAAPIARVAEKPGTLPPATAVAPTEDAKAAVVAKPPKSGRKKVILSLVLLAAIGAGGYFGHAYWTEGRFLVSTDDAYVGADMSIVSPKITGYVQSVPVQENQQVVAGQPLVVIDDGDFRLALETAEAKIATQHASIDRIAAQRDAAEAQLGEADAAKAGLSVALDKAELDLSRASDLVKSGAGTKAGRDTAQSARDSAAANIAGANASIAAARANVAVLDAQRQEAERTVRELEIARDQAARDLTFTTINAPYDGVVGNLSVEPGDLVSSGKRLAAVVPMTKVYIDANFKETQLGDLVPGQKVRIEIDAAPGREFEGTVTSLSPASGSVFSLLPSDNATGNFTKVVQRVPVRISLDDTAEFSGMFRPGLSAVVSVDIRTGPTKTADATDSN</sequence>
<dbReference type="AlphaFoldDB" id="A0A917D830"/>
<keyword evidence="2" id="KW-0812">Transmembrane</keyword>
<dbReference type="Pfam" id="PF25917">
    <property type="entry name" value="BSH_RND"/>
    <property type="match status" value="1"/>
</dbReference>
<dbReference type="EMBL" id="BMJJ01000001">
    <property type="protein sequence ID" value="GGD06221.1"/>
    <property type="molecule type" value="Genomic_DNA"/>
</dbReference>
<accession>A0A917D830</accession>
<dbReference type="Gene3D" id="2.40.30.170">
    <property type="match status" value="1"/>
</dbReference>
<feature type="transmembrane region" description="Helical" evidence="2">
    <location>
        <begin position="88"/>
        <end position="109"/>
    </location>
</feature>
<organism evidence="5 6">
    <name type="scientific">Aureimonas glaciei</name>
    <dbReference type="NCBI Taxonomy" id="1776957"/>
    <lineage>
        <taxon>Bacteria</taxon>
        <taxon>Pseudomonadati</taxon>
        <taxon>Pseudomonadota</taxon>
        <taxon>Alphaproteobacteria</taxon>
        <taxon>Hyphomicrobiales</taxon>
        <taxon>Aurantimonadaceae</taxon>
        <taxon>Aureimonas</taxon>
    </lineage>
</organism>
<dbReference type="Gene3D" id="2.40.50.100">
    <property type="match status" value="1"/>
</dbReference>
<keyword evidence="2" id="KW-1133">Transmembrane helix</keyword>
<dbReference type="InterPro" id="IPR058634">
    <property type="entry name" value="AaeA-lik-b-barrel"/>
</dbReference>
<reference evidence="5" key="2">
    <citation type="submission" date="2020-09" db="EMBL/GenBank/DDBJ databases">
        <authorList>
            <person name="Sun Q."/>
            <person name="Zhou Y."/>
        </authorList>
    </citation>
    <scope>NUCLEOTIDE SEQUENCE</scope>
    <source>
        <strain evidence="5">CGMCC 1.15493</strain>
    </source>
</reference>
<proteinExistence type="predicted"/>
<feature type="domain" description="Multidrug resistance protein MdtA-like barrel-sandwich hybrid" evidence="3">
    <location>
        <begin position="130"/>
        <end position="323"/>
    </location>
</feature>
<keyword evidence="6" id="KW-1185">Reference proteome</keyword>
<dbReference type="Proteomes" id="UP000613160">
    <property type="component" value="Unassembled WGS sequence"/>
</dbReference>
<evidence type="ECO:0000313" key="6">
    <source>
        <dbReference type="Proteomes" id="UP000613160"/>
    </source>
</evidence>
<reference evidence="5" key="1">
    <citation type="journal article" date="2014" name="Int. J. Syst. Evol. Microbiol.">
        <title>Complete genome sequence of Corynebacterium casei LMG S-19264T (=DSM 44701T), isolated from a smear-ripened cheese.</title>
        <authorList>
            <consortium name="US DOE Joint Genome Institute (JGI-PGF)"/>
            <person name="Walter F."/>
            <person name="Albersmeier A."/>
            <person name="Kalinowski J."/>
            <person name="Ruckert C."/>
        </authorList>
    </citation>
    <scope>NUCLEOTIDE SEQUENCE</scope>
    <source>
        <strain evidence="5">CGMCC 1.15493</strain>
    </source>
</reference>
<dbReference type="InterPro" id="IPR050739">
    <property type="entry name" value="MFP"/>
</dbReference>
<dbReference type="SUPFAM" id="SSF111369">
    <property type="entry name" value="HlyD-like secretion proteins"/>
    <property type="match status" value="2"/>
</dbReference>
<name>A0A917D830_9HYPH</name>
<protein>
    <submittedName>
        <fullName evidence="5">Hemolysin D</fullName>
    </submittedName>
</protein>
<keyword evidence="1" id="KW-0175">Coiled coil</keyword>
<evidence type="ECO:0000313" key="5">
    <source>
        <dbReference type="EMBL" id="GGD06221.1"/>
    </source>
</evidence>
<dbReference type="InterPro" id="IPR058625">
    <property type="entry name" value="MdtA-like_BSH"/>
</dbReference>
<dbReference type="Gene3D" id="1.10.287.470">
    <property type="entry name" value="Helix hairpin bin"/>
    <property type="match status" value="2"/>
</dbReference>
<feature type="domain" description="p-hydroxybenzoic acid efflux pump subunit AaeA-like beta-barrel" evidence="4">
    <location>
        <begin position="328"/>
        <end position="420"/>
    </location>
</feature>
<gene>
    <name evidence="5" type="ORF">GCM10011335_06450</name>
</gene>
<evidence type="ECO:0000256" key="2">
    <source>
        <dbReference type="SAM" id="Phobius"/>
    </source>
</evidence>
<feature type="coiled-coil region" evidence="1">
    <location>
        <begin position="254"/>
        <end position="288"/>
    </location>
</feature>
<dbReference type="PANTHER" id="PTHR30386">
    <property type="entry name" value="MEMBRANE FUSION SUBUNIT OF EMRAB-TOLC MULTIDRUG EFFLUX PUMP"/>
    <property type="match status" value="1"/>
</dbReference>
<evidence type="ECO:0000256" key="1">
    <source>
        <dbReference type="SAM" id="Coils"/>
    </source>
</evidence>
<dbReference type="PANTHER" id="PTHR30386:SF24">
    <property type="entry name" value="MULTIDRUG RESISTANCE EFFLUX PUMP"/>
    <property type="match status" value="1"/>
</dbReference>